<keyword evidence="3" id="KW-1185">Reference proteome</keyword>
<evidence type="ECO:0000313" key="2">
    <source>
        <dbReference type="EMBL" id="NNG41042.1"/>
    </source>
</evidence>
<evidence type="ECO:0000259" key="1">
    <source>
        <dbReference type="Pfam" id="PF13524"/>
    </source>
</evidence>
<evidence type="ECO:0000313" key="3">
    <source>
        <dbReference type="Proteomes" id="UP000557772"/>
    </source>
</evidence>
<dbReference type="Pfam" id="PF13524">
    <property type="entry name" value="Glyco_trans_1_2"/>
    <property type="match status" value="1"/>
</dbReference>
<proteinExistence type="predicted"/>
<protein>
    <submittedName>
        <fullName evidence="2">Glycosyltransferase</fullName>
    </submittedName>
</protein>
<dbReference type="AlphaFoldDB" id="A0A849AWJ4"/>
<organism evidence="2 3">
    <name type="scientific">Flexivirga aerilata</name>
    <dbReference type="NCBI Taxonomy" id="1656889"/>
    <lineage>
        <taxon>Bacteria</taxon>
        <taxon>Bacillati</taxon>
        <taxon>Actinomycetota</taxon>
        <taxon>Actinomycetes</taxon>
        <taxon>Micrococcales</taxon>
        <taxon>Dermacoccaceae</taxon>
        <taxon>Flexivirga</taxon>
    </lineage>
</organism>
<accession>A0A849AWJ4</accession>
<feature type="domain" description="Spore protein YkvP/CgeB glycosyl transferase-like" evidence="1">
    <location>
        <begin position="175"/>
        <end position="313"/>
    </location>
</feature>
<sequence length="328" mass="36350">MRILMWHVHGSWTTSLVQGRHEILLPVDAQRGPDGRGRARTWEWPAHVHEVPVERLRHEAFDVVLLQRPHELRLCRSWTGREPGLDVPAFYVEHNTPGGAAATTRHPLAEQRRIPVVHVTGFNQLMWDSGRAPTTVVEHGVVDPGYRYTGADPTLASVVNEPVRRGRVVGTDLLLRVAARRPVAVYGMGVSALAETAASMGITGWGSRLHDDLPQHELLQRLPRHRAYLHVCRWTSLGLSLIEAMLLGMPVLAVDSTEASAAIPAGAGLVSTDLDALLERADHWQDHPDDAREAGLVARRHALERYGLARFLDDWDQLLEGAISCGSR</sequence>
<comment type="caution">
    <text evidence="2">The sequence shown here is derived from an EMBL/GenBank/DDBJ whole genome shotgun (WGS) entry which is preliminary data.</text>
</comment>
<gene>
    <name evidence="2" type="ORF">HJ588_17425</name>
</gene>
<name>A0A849AWJ4_9MICO</name>
<dbReference type="Proteomes" id="UP000557772">
    <property type="component" value="Unassembled WGS sequence"/>
</dbReference>
<keyword evidence="2" id="KW-0808">Transferase</keyword>
<dbReference type="GO" id="GO:0016740">
    <property type="term" value="F:transferase activity"/>
    <property type="evidence" value="ECO:0007669"/>
    <property type="project" value="UniProtKB-KW"/>
</dbReference>
<dbReference type="RefSeq" id="WP_171157978.1">
    <property type="nucleotide sequence ID" value="NZ_JABENB010000003.1"/>
</dbReference>
<dbReference type="SUPFAM" id="SSF53756">
    <property type="entry name" value="UDP-Glycosyltransferase/glycogen phosphorylase"/>
    <property type="match status" value="1"/>
</dbReference>
<reference evidence="2 3" key="1">
    <citation type="submission" date="2020-05" db="EMBL/GenBank/DDBJ databases">
        <title>Flexivirga sp. ID2601S isolated from air conditioner.</title>
        <authorList>
            <person name="Kim D.H."/>
        </authorList>
    </citation>
    <scope>NUCLEOTIDE SEQUENCE [LARGE SCALE GENOMIC DNA]</scope>
    <source>
        <strain evidence="2 3">ID2601S</strain>
    </source>
</reference>
<dbReference type="InterPro" id="IPR055259">
    <property type="entry name" value="YkvP/CgeB_Glyco_trans-like"/>
</dbReference>
<dbReference type="Gene3D" id="3.40.50.2000">
    <property type="entry name" value="Glycogen Phosphorylase B"/>
    <property type="match status" value="1"/>
</dbReference>
<dbReference type="EMBL" id="JABENB010000003">
    <property type="protein sequence ID" value="NNG41042.1"/>
    <property type="molecule type" value="Genomic_DNA"/>
</dbReference>